<dbReference type="STRING" id="400092.PKOR_00380"/>
<reference evidence="2 3" key="1">
    <citation type="journal article" date="2015" name="Sci. Rep.">
        <title>Unraveling adaptation of Pontibacter korlensis to radiation and infertility in desert through complete genome and comparative transcriptomic analysis.</title>
        <authorList>
            <person name="Dai J."/>
            <person name="Dai W."/>
            <person name="Qiu C."/>
            <person name="Yang Z."/>
            <person name="Zhang Y."/>
            <person name="Zhou M."/>
            <person name="Zhang L."/>
            <person name="Fang C."/>
            <person name="Gao Q."/>
            <person name="Yang Q."/>
            <person name="Li X."/>
            <person name="Wang Z."/>
            <person name="Wang Z."/>
            <person name="Jia Z."/>
            <person name="Chen X."/>
        </authorList>
    </citation>
    <scope>NUCLEOTIDE SEQUENCE [LARGE SCALE GENOMIC DNA]</scope>
    <source>
        <strain evidence="2 3">X14-1T</strain>
    </source>
</reference>
<accession>A0A0E3ZDU6</accession>
<feature type="domain" description="DUF6438" evidence="1">
    <location>
        <begin position="181"/>
        <end position="290"/>
    </location>
</feature>
<organism evidence="2 3">
    <name type="scientific">Pontibacter korlensis</name>
    <dbReference type="NCBI Taxonomy" id="400092"/>
    <lineage>
        <taxon>Bacteria</taxon>
        <taxon>Pseudomonadati</taxon>
        <taxon>Bacteroidota</taxon>
        <taxon>Cytophagia</taxon>
        <taxon>Cytophagales</taxon>
        <taxon>Hymenobacteraceae</taxon>
        <taxon>Pontibacter</taxon>
    </lineage>
</organism>
<evidence type="ECO:0000259" key="1">
    <source>
        <dbReference type="Pfam" id="PF20033"/>
    </source>
</evidence>
<dbReference type="HOGENOM" id="CLU_762499_0_0_10"/>
<proteinExistence type="predicted"/>
<dbReference type="EMBL" id="CP009621">
    <property type="protein sequence ID" value="AKD01889.1"/>
    <property type="molecule type" value="Genomic_DNA"/>
</dbReference>
<dbReference type="RefSeq" id="WP_046308593.1">
    <property type="nucleotide sequence ID" value="NZ_CBCSCY010000026.1"/>
</dbReference>
<keyword evidence="3" id="KW-1185">Reference proteome</keyword>
<evidence type="ECO:0000313" key="3">
    <source>
        <dbReference type="Proteomes" id="UP000033109"/>
    </source>
</evidence>
<dbReference type="OrthoDB" id="7172369at2"/>
<dbReference type="Proteomes" id="UP000033109">
    <property type="component" value="Chromosome"/>
</dbReference>
<dbReference type="InterPro" id="IPR045497">
    <property type="entry name" value="DUF6438"/>
</dbReference>
<protein>
    <recommendedName>
        <fullName evidence="1">DUF6438 domain-containing protein</fullName>
    </recommendedName>
</protein>
<dbReference type="KEGG" id="pko:PKOR_00380"/>
<evidence type="ECO:0000313" key="2">
    <source>
        <dbReference type="EMBL" id="AKD01889.1"/>
    </source>
</evidence>
<dbReference type="AlphaFoldDB" id="A0A0E3ZDU6"/>
<dbReference type="PATRIC" id="fig|400092.3.peg.83"/>
<name>A0A0E3ZDU6_9BACT</name>
<gene>
    <name evidence="2" type="ORF">PKOR_00380</name>
</gene>
<dbReference type="Pfam" id="PF20033">
    <property type="entry name" value="DUF6438"/>
    <property type="match status" value="1"/>
</dbReference>
<sequence length="433" mass="49545">MGDIQGQWFGSPRILLPLGVGVSIYFLPLLLIACHAKQDEPTQQERRLQEQLIGDWVPAGFVSSSHSNGIFFSENLTEDCIPKGYTFYANSEVENKHGYYKVAPAEGDTPSGRLKIHYLGSKTKFTVSGDSLKIYNPADSTWENLAINYLRNDTLSIKGKGGIYFYRRAYYNLDTIPTFDAIILSTLGCYGRCPVTNTMVTPEGKMSFIGEYFTTKEGIYLGSIPTRLYSELQDNYRRAAVSSIPTEFENNEDHMETIVVTFVKDGKIYKTIRDYGNSGPKELVWAHIPLRFLHQQIDLEEVNAWGQATPLDYEFLGFMKAGKVLTLEPSESFLLWNYLRTGHKTDKAPRKRFEMKCWRSYRVTTYAYEASDSLQSNKQRELQSVTTDGQLYTFSFEGEKPLTIDIGFNFFDVNFKESDMVEEAEECWQNLLY</sequence>